<dbReference type="OrthoDB" id="45144at2"/>
<dbReference type="RefSeq" id="WP_073049556.1">
    <property type="nucleotide sequence ID" value="NZ_FQZL01000014.1"/>
</dbReference>
<dbReference type="GO" id="GO:0022857">
    <property type="term" value="F:transmembrane transporter activity"/>
    <property type="evidence" value="ECO:0007669"/>
    <property type="project" value="TreeGrafter"/>
</dbReference>
<comment type="similarity">
    <text evidence="8">Belongs to the TRAP transporter small permease family.</text>
</comment>
<feature type="transmembrane region" description="Helical" evidence="9">
    <location>
        <begin position="50"/>
        <end position="68"/>
    </location>
</feature>
<accession>A0A1M6HV29</accession>
<evidence type="ECO:0000256" key="1">
    <source>
        <dbReference type="ARBA" id="ARBA00004429"/>
    </source>
</evidence>
<evidence type="ECO:0000256" key="9">
    <source>
        <dbReference type="SAM" id="Phobius"/>
    </source>
</evidence>
<evidence type="ECO:0000259" key="10">
    <source>
        <dbReference type="Pfam" id="PF04290"/>
    </source>
</evidence>
<dbReference type="Proteomes" id="UP000184052">
    <property type="component" value="Unassembled WGS sequence"/>
</dbReference>
<dbReference type="PANTHER" id="PTHR35011">
    <property type="entry name" value="2,3-DIKETO-L-GULONATE TRAP TRANSPORTER SMALL PERMEASE PROTEIN YIAM"/>
    <property type="match status" value="1"/>
</dbReference>
<sequence>MEILKKIDKIMCKIEEILVASSILGMAVILIGNVISRSFFNRSWEFAEELGQILIIIVTFIGMSYAVRKGKHIRMSAVFDAVPLKLRKIFAIVISFFTGGSMFFLFYLSINYLMDVNKSGRMTPVLKIPVVYVVLFVCAGFLLSSLHYVNIFINNIRKKEVYIGTEEPE</sequence>
<keyword evidence="7 9" id="KW-0472">Membrane</keyword>
<dbReference type="AlphaFoldDB" id="A0A1M6HV29"/>
<evidence type="ECO:0000256" key="2">
    <source>
        <dbReference type="ARBA" id="ARBA00022448"/>
    </source>
</evidence>
<evidence type="ECO:0000256" key="6">
    <source>
        <dbReference type="ARBA" id="ARBA00022989"/>
    </source>
</evidence>
<dbReference type="InterPro" id="IPR055348">
    <property type="entry name" value="DctQ"/>
</dbReference>
<feature type="transmembrane region" description="Helical" evidence="9">
    <location>
        <begin position="16"/>
        <end position="35"/>
    </location>
</feature>
<feature type="transmembrane region" description="Helical" evidence="9">
    <location>
        <begin position="89"/>
        <end position="110"/>
    </location>
</feature>
<dbReference type="GO" id="GO:0015740">
    <property type="term" value="P:C4-dicarboxylate transport"/>
    <property type="evidence" value="ECO:0007669"/>
    <property type="project" value="TreeGrafter"/>
</dbReference>
<evidence type="ECO:0000313" key="11">
    <source>
        <dbReference type="EMBL" id="SHJ26055.1"/>
    </source>
</evidence>
<evidence type="ECO:0000256" key="3">
    <source>
        <dbReference type="ARBA" id="ARBA00022475"/>
    </source>
</evidence>
<dbReference type="STRING" id="1121476.SAMN02745751_02124"/>
<name>A0A1M6HV29_9FIRM</name>
<comment type="subcellular location">
    <subcellularLocation>
        <location evidence="1">Cell inner membrane</location>
        <topology evidence="1">Multi-pass membrane protein</topology>
    </subcellularLocation>
</comment>
<evidence type="ECO:0000256" key="7">
    <source>
        <dbReference type="ARBA" id="ARBA00023136"/>
    </source>
</evidence>
<keyword evidence="4" id="KW-0997">Cell inner membrane</keyword>
<reference evidence="11 12" key="1">
    <citation type="submission" date="2016-11" db="EMBL/GenBank/DDBJ databases">
        <authorList>
            <person name="Jaros S."/>
            <person name="Januszkiewicz K."/>
            <person name="Wedrychowicz H."/>
        </authorList>
    </citation>
    <scope>NUCLEOTIDE SEQUENCE [LARGE SCALE GENOMIC DNA]</scope>
    <source>
        <strain evidence="11 12">DSM 17477</strain>
    </source>
</reference>
<proteinExistence type="inferred from homology"/>
<keyword evidence="5 9" id="KW-0812">Transmembrane</keyword>
<keyword evidence="2" id="KW-0813">Transport</keyword>
<organism evidence="11 12">
    <name type="scientific">Dethiosulfatibacter aminovorans DSM 17477</name>
    <dbReference type="NCBI Taxonomy" id="1121476"/>
    <lineage>
        <taxon>Bacteria</taxon>
        <taxon>Bacillati</taxon>
        <taxon>Bacillota</taxon>
        <taxon>Tissierellia</taxon>
        <taxon>Dethiosulfatibacter</taxon>
    </lineage>
</organism>
<keyword evidence="3" id="KW-1003">Cell membrane</keyword>
<dbReference type="InterPro" id="IPR007387">
    <property type="entry name" value="TRAP_DctQ"/>
</dbReference>
<feature type="domain" description="Tripartite ATP-independent periplasmic transporters DctQ component" evidence="10">
    <location>
        <begin position="26"/>
        <end position="157"/>
    </location>
</feature>
<evidence type="ECO:0000313" key="12">
    <source>
        <dbReference type="Proteomes" id="UP000184052"/>
    </source>
</evidence>
<dbReference type="EMBL" id="FQZL01000014">
    <property type="protein sequence ID" value="SHJ26055.1"/>
    <property type="molecule type" value="Genomic_DNA"/>
</dbReference>
<dbReference type="PANTHER" id="PTHR35011:SF5">
    <property type="entry name" value="SIALIC ACID TRAP TRANSPORTER SMALL PERMEASE PROTEIN SIAQ"/>
    <property type="match status" value="1"/>
</dbReference>
<dbReference type="GO" id="GO:0005886">
    <property type="term" value="C:plasma membrane"/>
    <property type="evidence" value="ECO:0007669"/>
    <property type="project" value="UniProtKB-SubCell"/>
</dbReference>
<evidence type="ECO:0000256" key="4">
    <source>
        <dbReference type="ARBA" id="ARBA00022519"/>
    </source>
</evidence>
<evidence type="ECO:0000256" key="8">
    <source>
        <dbReference type="ARBA" id="ARBA00038436"/>
    </source>
</evidence>
<gene>
    <name evidence="11" type="ORF">SAMN02745751_02124</name>
</gene>
<keyword evidence="6 9" id="KW-1133">Transmembrane helix</keyword>
<feature type="transmembrane region" description="Helical" evidence="9">
    <location>
        <begin position="130"/>
        <end position="149"/>
    </location>
</feature>
<evidence type="ECO:0000256" key="5">
    <source>
        <dbReference type="ARBA" id="ARBA00022692"/>
    </source>
</evidence>
<protein>
    <submittedName>
        <fullName evidence="11">TRAP-type C4-dicarboxylate transport system, small permease component</fullName>
    </submittedName>
</protein>
<keyword evidence="12" id="KW-1185">Reference proteome</keyword>
<dbReference type="Pfam" id="PF04290">
    <property type="entry name" value="DctQ"/>
    <property type="match status" value="1"/>
</dbReference>